<reference evidence="1" key="1">
    <citation type="journal article" date="2022" name="bioRxiv">
        <title>Sequencing and chromosome-scale assembly of the giantPleurodeles waltlgenome.</title>
        <authorList>
            <person name="Brown T."/>
            <person name="Elewa A."/>
            <person name="Iarovenko S."/>
            <person name="Subramanian E."/>
            <person name="Araus A.J."/>
            <person name="Petzold A."/>
            <person name="Susuki M."/>
            <person name="Suzuki K.-i.T."/>
            <person name="Hayashi T."/>
            <person name="Toyoda A."/>
            <person name="Oliveira C."/>
            <person name="Osipova E."/>
            <person name="Leigh N.D."/>
            <person name="Simon A."/>
            <person name="Yun M.H."/>
        </authorList>
    </citation>
    <scope>NUCLEOTIDE SEQUENCE</scope>
    <source>
        <strain evidence="1">20211129_DDA</strain>
        <tissue evidence="1">Liver</tissue>
    </source>
</reference>
<dbReference type="Proteomes" id="UP001066276">
    <property type="component" value="Chromosome 2_1"/>
</dbReference>
<proteinExistence type="predicted"/>
<evidence type="ECO:0000313" key="1">
    <source>
        <dbReference type="EMBL" id="KAJ1198831.1"/>
    </source>
</evidence>
<organism evidence="1 2">
    <name type="scientific">Pleurodeles waltl</name>
    <name type="common">Iberian ribbed newt</name>
    <dbReference type="NCBI Taxonomy" id="8319"/>
    <lineage>
        <taxon>Eukaryota</taxon>
        <taxon>Metazoa</taxon>
        <taxon>Chordata</taxon>
        <taxon>Craniata</taxon>
        <taxon>Vertebrata</taxon>
        <taxon>Euteleostomi</taxon>
        <taxon>Amphibia</taxon>
        <taxon>Batrachia</taxon>
        <taxon>Caudata</taxon>
        <taxon>Salamandroidea</taxon>
        <taxon>Salamandridae</taxon>
        <taxon>Pleurodelinae</taxon>
        <taxon>Pleurodeles</taxon>
    </lineage>
</organism>
<accession>A0AAV7VD59</accession>
<comment type="caution">
    <text evidence="1">The sequence shown here is derived from an EMBL/GenBank/DDBJ whole genome shotgun (WGS) entry which is preliminary data.</text>
</comment>
<protein>
    <submittedName>
        <fullName evidence="1">Uncharacterized protein</fullName>
    </submittedName>
</protein>
<evidence type="ECO:0000313" key="2">
    <source>
        <dbReference type="Proteomes" id="UP001066276"/>
    </source>
</evidence>
<keyword evidence="2" id="KW-1185">Reference proteome</keyword>
<name>A0AAV7VD59_PLEWA</name>
<dbReference type="AlphaFoldDB" id="A0AAV7VD59"/>
<sequence>MLRVTSLGHVTGSQALRRSCMSQTLVLRHSDLASSWDISVVGDTGPVMSNPSSKARDPRRASMEILECSIVTRTLSNLSDMGICGAVSDDGVSMIVKEGSAEVEGVQGACHQWHLTLQKIVLGYCSGDEWVKRLMSAQSIKRRKAAYHCGAKRLFGESDLRRVAFENWKCGAVQAVPGEKD</sequence>
<gene>
    <name evidence="1" type="ORF">NDU88_002670</name>
</gene>
<dbReference type="EMBL" id="JANPWB010000003">
    <property type="protein sequence ID" value="KAJ1198831.1"/>
    <property type="molecule type" value="Genomic_DNA"/>
</dbReference>